<dbReference type="Pfam" id="PF08331">
    <property type="entry name" value="QueG_DUF1730"/>
    <property type="match status" value="1"/>
</dbReference>
<evidence type="ECO:0000256" key="2">
    <source>
        <dbReference type="ARBA" id="ARBA00022490"/>
    </source>
</evidence>
<comment type="caution">
    <text evidence="10">The sequence shown here is derived from an EMBL/GenBank/DDBJ whole genome shotgun (WGS) entry which is preliminary data.</text>
</comment>
<accession>A0A538S7L5</accession>
<evidence type="ECO:0000256" key="5">
    <source>
        <dbReference type="ARBA" id="ARBA00022785"/>
    </source>
</evidence>
<dbReference type="PROSITE" id="PS00198">
    <property type="entry name" value="4FE4S_FER_1"/>
    <property type="match status" value="1"/>
</dbReference>
<keyword evidence="8" id="KW-0411">Iron-sulfur</keyword>
<dbReference type="Gene3D" id="1.25.10.10">
    <property type="entry name" value="Leucine-rich Repeat Variant"/>
    <property type="match status" value="1"/>
</dbReference>
<dbReference type="Proteomes" id="UP000317716">
    <property type="component" value="Unassembled WGS sequence"/>
</dbReference>
<dbReference type="InterPro" id="IPR017900">
    <property type="entry name" value="4Fe4S_Fe_S_CS"/>
</dbReference>
<evidence type="ECO:0000256" key="6">
    <source>
        <dbReference type="ARBA" id="ARBA00023002"/>
    </source>
</evidence>
<gene>
    <name evidence="10" type="primary">queG</name>
    <name evidence="10" type="ORF">E6K72_14095</name>
</gene>
<feature type="domain" description="4Fe-4S ferredoxin-type" evidence="9">
    <location>
        <begin position="177"/>
        <end position="206"/>
    </location>
</feature>
<dbReference type="InterPro" id="IPR017896">
    <property type="entry name" value="4Fe4S_Fe-S-bd"/>
</dbReference>
<keyword evidence="2" id="KW-0963">Cytoplasm</keyword>
<keyword evidence="6 10" id="KW-0560">Oxidoreductase</keyword>
<dbReference type="PANTHER" id="PTHR30002">
    <property type="entry name" value="EPOXYQUEUOSINE REDUCTASE"/>
    <property type="match status" value="1"/>
</dbReference>
<evidence type="ECO:0000256" key="4">
    <source>
        <dbReference type="ARBA" id="ARBA00022723"/>
    </source>
</evidence>
<dbReference type="InterPro" id="IPR016024">
    <property type="entry name" value="ARM-type_fold"/>
</dbReference>
<dbReference type="GO" id="GO:0051539">
    <property type="term" value="F:4 iron, 4 sulfur cluster binding"/>
    <property type="evidence" value="ECO:0007669"/>
    <property type="project" value="UniProtKB-KW"/>
</dbReference>
<dbReference type="InterPro" id="IPR021133">
    <property type="entry name" value="HEAT_type_2"/>
</dbReference>
<evidence type="ECO:0000256" key="7">
    <source>
        <dbReference type="ARBA" id="ARBA00023004"/>
    </source>
</evidence>
<dbReference type="AlphaFoldDB" id="A0A538S7L5"/>
<evidence type="ECO:0000256" key="3">
    <source>
        <dbReference type="ARBA" id="ARBA00022694"/>
    </source>
</evidence>
<dbReference type="InterPro" id="IPR013542">
    <property type="entry name" value="QueG_DUF1730"/>
</dbReference>
<proteinExistence type="predicted"/>
<dbReference type="PROSITE" id="PS51379">
    <property type="entry name" value="4FE4S_FER_2"/>
    <property type="match status" value="1"/>
</dbReference>
<dbReference type="GO" id="GO:0008616">
    <property type="term" value="P:tRNA queuosine(34) biosynthetic process"/>
    <property type="evidence" value="ECO:0007669"/>
    <property type="project" value="UniProtKB-KW"/>
</dbReference>
<dbReference type="InterPro" id="IPR011989">
    <property type="entry name" value="ARM-like"/>
</dbReference>
<dbReference type="Gene3D" id="3.30.70.20">
    <property type="match status" value="1"/>
</dbReference>
<dbReference type="FunFam" id="3.30.70.20:FF:000037">
    <property type="entry name" value="Epoxyqueuosine reductase"/>
    <property type="match status" value="1"/>
</dbReference>
<dbReference type="GO" id="GO:0046872">
    <property type="term" value="F:metal ion binding"/>
    <property type="evidence" value="ECO:0007669"/>
    <property type="project" value="UniProtKB-KW"/>
</dbReference>
<dbReference type="InterPro" id="IPR004453">
    <property type="entry name" value="QueG"/>
</dbReference>
<dbReference type="SUPFAM" id="SSF46548">
    <property type="entry name" value="alpha-helical ferredoxin"/>
    <property type="match status" value="1"/>
</dbReference>
<evidence type="ECO:0000259" key="9">
    <source>
        <dbReference type="PROSITE" id="PS51379"/>
    </source>
</evidence>
<dbReference type="Pfam" id="PF13646">
    <property type="entry name" value="HEAT_2"/>
    <property type="match status" value="1"/>
</dbReference>
<reference evidence="10 11" key="1">
    <citation type="journal article" date="2019" name="Nat. Microbiol.">
        <title>Mediterranean grassland soil C-N compound turnover is dependent on rainfall and depth, and is mediated by genomically divergent microorganisms.</title>
        <authorList>
            <person name="Diamond S."/>
            <person name="Andeer P.F."/>
            <person name="Li Z."/>
            <person name="Crits-Christoph A."/>
            <person name="Burstein D."/>
            <person name="Anantharaman K."/>
            <person name="Lane K.R."/>
            <person name="Thomas B.C."/>
            <person name="Pan C."/>
            <person name="Northen T.R."/>
            <person name="Banfield J.F."/>
        </authorList>
    </citation>
    <scope>NUCLEOTIDE SEQUENCE [LARGE SCALE GENOMIC DNA]</scope>
    <source>
        <strain evidence="10">WS_2</strain>
    </source>
</reference>
<dbReference type="PANTHER" id="PTHR30002:SF4">
    <property type="entry name" value="EPOXYQUEUOSINE REDUCTASE"/>
    <property type="match status" value="1"/>
</dbReference>
<dbReference type="EC" id="1.17.99.6" evidence="10"/>
<dbReference type="NCBIfam" id="TIGR00276">
    <property type="entry name" value="tRNA epoxyqueuosine(34) reductase QueG"/>
    <property type="match status" value="1"/>
</dbReference>
<dbReference type="SUPFAM" id="SSF48371">
    <property type="entry name" value="ARM repeat"/>
    <property type="match status" value="1"/>
</dbReference>
<keyword evidence="3" id="KW-0819">tRNA processing</keyword>
<dbReference type="EMBL" id="VBOS01000536">
    <property type="protein sequence ID" value="TMQ47369.1"/>
    <property type="molecule type" value="Genomic_DNA"/>
</dbReference>
<keyword evidence="4" id="KW-0479">Metal-binding</keyword>
<name>A0A538S7L5_UNCEI</name>
<evidence type="ECO:0000256" key="8">
    <source>
        <dbReference type="ARBA" id="ARBA00023014"/>
    </source>
</evidence>
<keyword evidence="5" id="KW-0671">Queuosine biosynthesis</keyword>
<keyword evidence="1" id="KW-0004">4Fe-4S</keyword>
<protein>
    <submittedName>
        <fullName evidence="10">tRNA epoxyqueuosine(34) reductase QueG</fullName>
        <ecNumber evidence="10">1.17.99.6</ecNumber>
    </submittedName>
</protein>
<dbReference type="Pfam" id="PF13484">
    <property type="entry name" value="Fer4_16"/>
    <property type="match status" value="1"/>
</dbReference>
<evidence type="ECO:0000256" key="1">
    <source>
        <dbReference type="ARBA" id="ARBA00022485"/>
    </source>
</evidence>
<evidence type="ECO:0000313" key="11">
    <source>
        <dbReference type="Proteomes" id="UP000317716"/>
    </source>
</evidence>
<sequence>MTAADRIRMRALKLGFEAAGIAAVEPLAARAHFEAWLAAGRHGGMSYLAGPKHRERRAEPARILPEIRTVVCVALCHDPARDAARDRRLGRIARYAAGEDYHRVMRDRLRALQRFIREDALPGARALWYSDTGAILERGWAERCGLGWIGKHTGLLSERFGSWFLLGEILLDRPLDPDPPLARERCGTCTRCIEACPTGAIVAPYQLDARLCISYLTIELEGAIPRDLRPLVGDWIFGCDVCQEVCPWNRFAPPAREARLHARKLEDWTLERFLTLDEPGFDALFAASPIRRASRAGFLRNVCVALGNRAEAGAVPALAAALASDPDALVRAHAAWALGEIGRRVGAESAARALEDVAQALRKAASSDFDDAVREEAEAALQRSS</sequence>
<evidence type="ECO:0000313" key="10">
    <source>
        <dbReference type="EMBL" id="TMQ47369.1"/>
    </source>
</evidence>
<keyword evidence="7" id="KW-0408">Iron</keyword>
<dbReference type="GO" id="GO:0052693">
    <property type="term" value="F:epoxyqueuosine reductase activity"/>
    <property type="evidence" value="ECO:0007669"/>
    <property type="project" value="UniProtKB-EC"/>
</dbReference>
<dbReference type="PROSITE" id="PS50077">
    <property type="entry name" value="HEAT_REPEAT"/>
    <property type="match status" value="1"/>
</dbReference>
<organism evidence="10 11">
    <name type="scientific">Eiseniibacteriota bacterium</name>
    <dbReference type="NCBI Taxonomy" id="2212470"/>
    <lineage>
        <taxon>Bacteria</taxon>
        <taxon>Candidatus Eiseniibacteriota</taxon>
    </lineage>
</organism>